<sequence length="80" mass="8884">MAVQRVFKPLNSHINQDIAGGRIGVTGHSCKQQWHVTSGLLEWGCVWIMDSCTLSNILSLSLVEQKGEMFAQWALVKNGE</sequence>
<evidence type="ECO:0000313" key="1">
    <source>
        <dbReference type="EMBL" id="KAG8539931.1"/>
    </source>
</evidence>
<dbReference type="AlphaFoldDB" id="A0AAV6Z0T5"/>
<dbReference type="EMBL" id="WNYA01012324">
    <property type="protein sequence ID" value="KAG8539931.1"/>
    <property type="molecule type" value="Genomic_DNA"/>
</dbReference>
<name>A0AAV6Z0T5_ENGPU</name>
<reference evidence="1" key="1">
    <citation type="thesis" date="2020" institute="ProQuest LLC" country="789 East Eisenhower Parkway, Ann Arbor, MI, USA">
        <title>Comparative Genomics and Chromosome Evolution.</title>
        <authorList>
            <person name="Mudd A.B."/>
        </authorList>
    </citation>
    <scope>NUCLEOTIDE SEQUENCE</scope>
    <source>
        <strain evidence="1">237g6f4</strain>
        <tissue evidence="1">Blood</tissue>
    </source>
</reference>
<gene>
    <name evidence="1" type="ORF">GDO81_020110</name>
</gene>
<protein>
    <submittedName>
        <fullName evidence="1">Uncharacterized protein</fullName>
    </submittedName>
</protein>
<dbReference type="Proteomes" id="UP000824782">
    <property type="component" value="Unassembled WGS sequence"/>
</dbReference>
<keyword evidence="2" id="KW-1185">Reference proteome</keyword>
<organism evidence="1 2">
    <name type="scientific">Engystomops pustulosus</name>
    <name type="common">Tungara frog</name>
    <name type="synonym">Physalaemus pustulosus</name>
    <dbReference type="NCBI Taxonomy" id="76066"/>
    <lineage>
        <taxon>Eukaryota</taxon>
        <taxon>Metazoa</taxon>
        <taxon>Chordata</taxon>
        <taxon>Craniata</taxon>
        <taxon>Vertebrata</taxon>
        <taxon>Euteleostomi</taxon>
        <taxon>Amphibia</taxon>
        <taxon>Batrachia</taxon>
        <taxon>Anura</taxon>
        <taxon>Neobatrachia</taxon>
        <taxon>Hyloidea</taxon>
        <taxon>Leptodactylidae</taxon>
        <taxon>Leiuperinae</taxon>
        <taxon>Engystomops</taxon>
    </lineage>
</organism>
<accession>A0AAV6Z0T5</accession>
<evidence type="ECO:0000313" key="2">
    <source>
        <dbReference type="Proteomes" id="UP000824782"/>
    </source>
</evidence>
<proteinExistence type="predicted"/>
<comment type="caution">
    <text evidence="1">The sequence shown here is derived from an EMBL/GenBank/DDBJ whole genome shotgun (WGS) entry which is preliminary data.</text>
</comment>